<dbReference type="SUPFAM" id="SSF82171">
    <property type="entry name" value="DPP6 N-terminal domain-like"/>
    <property type="match status" value="1"/>
</dbReference>
<sequence length="546" mass="60439">MTMQYSRTLKSSAQSLPSPDGAYIATILPSALTIRSTRSLEILHTRALPVDFSTSIAWFLWSNSSDRLLIATSDLIKIYSASDPQFKANIVNPTSGTVKITHISFGSSDNEVNVLSEFGLKLTVFNLLTSKSVDINSPKFFNRNVASRGLCYRPGTSNLTLLTRSGGKDILSIHARETLEVVRSWSLETVDAQGVSWSPDGRWLAVLESAGQGHKIFFYTADRYLYKVWNGPMPMTEEDRDIDLGAGVKYLEWSSTGAHIAIGDYSKRVTILAVPSFSEIMSFQHVPSLRPEETLQIWLEQVSPQNGVMARGFVKASQVTCPPTASLTPTTNKDVKSGTIAMAFDASGTLLATRTEDFPTSVWIWDVTTKILRANLILHAPVAKMTWHPKINELLMLRCEGEETKGLTHLWDPSWESPRIVDFASQLPGGKLIGKSIASWLNVDAVYPVIFFSDSQDCLLTSIADGANDDLPWEETSAKAFDIYGDREESPLNLVGADEKRPFRRVTVNLADAEADDSILDMCPSEESEEFDDTFQFKKAVDPTNQ</sequence>
<dbReference type="GO" id="GO:1990811">
    <property type="term" value="C:MWP complex"/>
    <property type="evidence" value="ECO:0007669"/>
    <property type="project" value="TreeGrafter"/>
</dbReference>
<dbReference type="GO" id="GO:1990810">
    <property type="term" value="P:microtubule anchoring at mitotic spindle pole body"/>
    <property type="evidence" value="ECO:0007669"/>
    <property type="project" value="TreeGrafter"/>
</dbReference>
<dbReference type="Gene3D" id="2.130.10.10">
    <property type="entry name" value="YVTN repeat-like/Quinoprotein amine dehydrogenase"/>
    <property type="match status" value="1"/>
</dbReference>
<organism evidence="1 2">
    <name type="scientific">Coleophoma crateriformis</name>
    <dbReference type="NCBI Taxonomy" id="565419"/>
    <lineage>
        <taxon>Eukaryota</taxon>
        <taxon>Fungi</taxon>
        <taxon>Dikarya</taxon>
        <taxon>Ascomycota</taxon>
        <taxon>Pezizomycotina</taxon>
        <taxon>Leotiomycetes</taxon>
        <taxon>Helotiales</taxon>
        <taxon>Dermateaceae</taxon>
        <taxon>Coleophoma</taxon>
    </lineage>
</organism>
<comment type="caution">
    <text evidence="1">The sequence shown here is derived from an EMBL/GenBank/DDBJ whole genome shotgun (WGS) entry which is preliminary data.</text>
</comment>
<dbReference type="InterPro" id="IPR052778">
    <property type="entry name" value="Centrosome-WD_assoc"/>
</dbReference>
<gene>
    <name evidence="1" type="ORF">BP5796_06279</name>
</gene>
<dbReference type="GO" id="GO:0005815">
    <property type="term" value="C:microtubule organizing center"/>
    <property type="evidence" value="ECO:0007669"/>
    <property type="project" value="TreeGrafter"/>
</dbReference>
<dbReference type="Proteomes" id="UP000256328">
    <property type="component" value="Unassembled WGS sequence"/>
</dbReference>
<dbReference type="PANTHER" id="PTHR16220:SF0">
    <property type="entry name" value="WD REPEAT-CONTAINING PROTEIN WRAP73"/>
    <property type="match status" value="1"/>
</dbReference>
<protein>
    <recommendedName>
        <fullName evidence="3">WD40 repeat-like protein</fullName>
    </recommendedName>
</protein>
<accession>A0A3D8RWK6</accession>
<proteinExistence type="predicted"/>
<reference evidence="1 2" key="1">
    <citation type="journal article" date="2018" name="IMA Fungus">
        <title>IMA Genome-F 9: Draft genome sequence of Annulohypoxylon stygium, Aspergillus mulundensis, Berkeleyomyces basicola (syn. Thielaviopsis basicola), Ceratocystis smalleyi, two Cercospora beticola strains, Coleophoma cylindrospora, Fusarium fracticaudum, Phialophora cf. hyalina, and Morchella septimelata.</title>
        <authorList>
            <person name="Wingfield B.D."/>
            <person name="Bills G.F."/>
            <person name="Dong Y."/>
            <person name="Huang W."/>
            <person name="Nel W.J."/>
            <person name="Swalarsk-Parry B.S."/>
            <person name="Vaghefi N."/>
            <person name="Wilken P.M."/>
            <person name="An Z."/>
            <person name="de Beer Z.W."/>
            <person name="De Vos L."/>
            <person name="Chen L."/>
            <person name="Duong T.A."/>
            <person name="Gao Y."/>
            <person name="Hammerbacher A."/>
            <person name="Kikkert J.R."/>
            <person name="Li Y."/>
            <person name="Li H."/>
            <person name="Li K."/>
            <person name="Li Q."/>
            <person name="Liu X."/>
            <person name="Ma X."/>
            <person name="Naidoo K."/>
            <person name="Pethybridge S.J."/>
            <person name="Sun J."/>
            <person name="Steenkamp E.T."/>
            <person name="van der Nest M.A."/>
            <person name="van Wyk S."/>
            <person name="Wingfield M.J."/>
            <person name="Xiong C."/>
            <person name="Yue Q."/>
            <person name="Zhang X."/>
        </authorList>
    </citation>
    <scope>NUCLEOTIDE SEQUENCE [LARGE SCALE GENOMIC DNA]</scope>
    <source>
        <strain evidence="1 2">BP5796</strain>
    </source>
</reference>
<dbReference type="InterPro" id="IPR015943">
    <property type="entry name" value="WD40/YVTN_repeat-like_dom_sf"/>
</dbReference>
<dbReference type="OrthoDB" id="308690at2759"/>
<name>A0A3D8RWK6_9HELO</name>
<dbReference type="EMBL" id="PDLN01000008">
    <property type="protein sequence ID" value="RDW78427.1"/>
    <property type="molecule type" value="Genomic_DNA"/>
</dbReference>
<evidence type="ECO:0008006" key="3">
    <source>
        <dbReference type="Google" id="ProtNLM"/>
    </source>
</evidence>
<evidence type="ECO:0000313" key="2">
    <source>
        <dbReference type="Proteomes" id="UP000256328"/>
    </source>
</evidence>
<dbReference type="AlphaFoldDB" id="A0A3D8RWK6"/>
<dbReference type="PANTHER" id="PTHR16220">
    <property type="entry name" value="WD REPEAT PROTEIN 8-RELATED"/>
    <property type="match status" value="1"/>
</dbReference>
<keyword evidence="2" id="KW-1185">Reference proteome</keyword>
<evidence type="ECO:0000313" key="1">
    <source>
        <dbReference type="EMBL" id="RDW78427.1"/>
    </source>
</evidence>